<dbReference type="PANTHER" id="PTHR34697">
    <property type="entry name" value="PHOSPHATIDYLGLYCEROL LYSYLTRANSFERASE"/>
    <property type="match status" value="1"/>
</dbReference>
<evidence type="ECO:0000256" key="1">
    <source>
        <dbReference type="ARBA" id="ARBA00004651"/>
    </source>
</evidence>
<reference evidence="7" key="1">
    <citation type="journal article" date="2011" name="Environ. Microbiol.">
        <title>Genomic insights into the metabolic potential of the polycyclic aromatic hydrocarbon degrading sulfate-reducing Deltaproteobacterium N47.</title>
        <authorList>
            <person name="Bergmann F."/>
            <person name="Selesi D."/>
            <person name="Weinmaier T."/>
            <person name="Tischler P."/>
            <person name="Rattei T."/>
            <person name="Meckenstock R.U."/>
        </authorList>
    </citation>
    <scope>NUCLEOTIDE SEQUENCE</scope>
</reference>
<dbReference type="InterPro" id="IPR024320">
    <property type="entry name" value="LPG_synthase_C"/>
</dbReference>
<gene>
    <name evidence="7" type="ORF">N47_G39570</name>
</gene>
<dbReference type="AlphaFoldDB" id="E1YDI9"/>
<dbReference type="InterPro" id="IPR051211">
    <property type="entry name" value="PG_lysyltransferase"/>
</dbReference>
<sequence>MPQLFLPERIFIQRSFQAGLDSSHYFGFDVFRLAGFFSYKHLEYSNDLWWQFTLHGDAPRFMRALAGAFGVTAIFTAAKLLRPSPPKSITFEQENLDNVVPVVFASEQTNANLALLGDKAFLFNQKANAFIMYGVEGRSWIAMGDPVGPKEEWPELIWRFREKCDIYDGRTVFYEIGREELHIYLDLGLTLIKLGEEGRVLLENFSLEGSSGKGLRHTVNRFEKDGCIFEIIPRENISACIPEFKTVSDAWLEKKNTREKGFSLGFFDEDYLNRFPAGVIRKEGKILGFTNIFMGAGIKKNSTRYGRRNIWRHRAVLPFR</sequence>
<evidence type="ECO:0000256" key="5">
    <source>
        <dbReference type="ARBA" id="ARBA00023136"/>
    </source>
</evidence>
<evidence type="ECO:0000256" key="4">
    <source>
        <dbReference type="ARBA" id="ARBA00022989"/>
    </source>
</evidence>
<dbReference type="PANTHER" id="PTHR34697:SF2">
    <property type="entry name" value="PHOSPHATIDYLGLYCEROL LYSYLTRANSFERASE"/>
    <property type="match status" value="1"/>
</dbReference>
<dbReference type="Pfam" id="PF09924">
    <property type="entry name" value="LPG_synthase_C"/>
    <property type="match status" value="1"/>
</dbReference>
<keyword evidence="4" id="KW-1133">Transmembrane helix</keyword>
<evidence type="ECO:0000313" key="7">
    <source>
        <dbReference type="EMBL" id="CBX28633.1"/>
    </source>
</evidence>
<organism evidence="7">
    <name type="scientific">uncultured Desulfobacterium sp</name>
    <dbReference type="NCBI Taxonomy" id="201089"/>
    <lineage>
        <taxon>Bacteria</taxon>
        <taxon>Pseudomonadati</taxon>
        <taxon>Thermodesulfobacteriota</taxon>
        <taxon>Desulfobacteria</taxon>
        <taxon>Desulfobacterales</taxon>
        <taxon>Desulfobacteriaceae</taxon>
        <taxon>Desulfobacterium</taxon>
        <taxon>environmental samples</taxon>
    </lineage>
</organism>
<comment type="subcellular location">
    <subcellularLocation>
        <location evidence="1">Cell membrane</location>
        <topology evidence="1">Multi-pass membrane protein</topology>
    </subcellularLocation>
</comment>
<dbReference type="EMBL" id="FR695868">
    <property type="protein sequence ID" value="CBX28633.1"/>
    <property type="molecule type" value="Genomic_DNA"/>
</dbReference>
<evidence type="ECO:0000259" key="6">
    <source>
        <dbReference type="Pfam" id="PF09924"/>
    </source>
</evidence>
<evidence type="ECO:0000256" key="3">
    <source>
        <dbReference type="ARBA" id="ARBA00022692"/>
    </source>
</evidence>
<evidence type="ECO:0000256" key="2">
    <source>
        <dbReference type="ARBA" id="ARBA00022475"/>
    </source>
</evidence>
<dbReference type="GO" id="GO:0055091">
    <property type="term" value="P:phospholipid homeostasis"/>
    <property type="evidence" value="ECO:0007669"/>
    <property type="project" value="TreeGrafter"/>
</dbReference>
<feature type="domain" description="Phosphatidylglycerol lysyltransferase C-terminal" evidence="6">
    <location>
        <begin position="105"/>
        <end position="292"/>
    </location>
</feature>
<dbReference type="GO" id="GO:0047637">
    <property type="term" value="F:phosphatidylglycerol alanyltransferase activity"/>
    <property type="evidence" value="ECO:0007669"/>
    <property type="project" value="TreeGrafter"/>
</dbReference>
<keyword evidence="2" id="KW-1003">Cell membrane</keyword>
<proteinExistence type="predicted"/>
<protein>
    <recommendedName>
        <fullName evidence="6">Phosphatidylglycerol lysyltransferase C-terminal domain-containing protein</fullName>
    </recommendedName>
</protein>
<dbReference type="GO" id="GO:0005886">
    <property type="term" value="C:plasma membrane"/>
    <property type="evidence" value="ECO:0007669"/>
    <property type="project" value="UniProtKB-SubCell"/>
</dbReference>
<keyword evidence="5" id="KW-0472">Membrane</keyword>
<accession>E1YDI9</accession>
<name>E1YDI9_9BACT</name>
<keyword evidence="3" id="KW-0812">Transmembrane</keyword>